<feature type="chain" id="PRO_5012167668" description="DUF4154 domain-containing protein" evidence="1">
    <location>
        <begin position="25"/>
        <end position="180"/>
    </location>
</feature>
<evidence type="ECO:0000313" key="2">
    <source>
        <dbReference type="EMBL" id="ARP80285.1"/>
    </source>
</evidence>
<accession>A0A1W6YGP0</accession>
<keyword evidence="3" id="KW-1185">Reference proteome</keyword>
<dbReference type="Pfam" id="PF13689">
    <property type="entry name" value="DUF4154"/>
    <property type="match status" value="1"/>
</dbReference>
<sequence>MIGRHAWRFWLPALLAVFHAAAGAAPLPADADARAAMVGQVVMGILGYARWPVQPEAIRLCVAGQPAYAAALFDEQARPPSLAVQARRMAADDPALVAGCDAVYMGGLGNEARQRLLRRIVGHPVVSIVEDDAECAVGGMFCLDVQSDRVGFQINLDSVARSGVRINPSVLQLSRRRSSP</sequence>
<feature type="signal peptide" evidence="1">
    <location>
        <begin position="1"/>
        <end position="24"/>
    </location>
</feature>
<dbReference type="Proteomes" id="UP000194151">
    <property type="component" value="Chromosome"/>
</dbReference>
<dbReference type="KEGG" id="bgv:CAL12_05190"/>
<proteinExistence type="predicted"/>
<evidence type="ECO:0000256" key="1">
    <source>
        <dbReference type="SAM" id="SignalP"/>
    </source>
</evidence>
<keyword evidence="1" id="KW-0732">Signal</keyword>
<name>A0A1W6YGP0_9BORD</name>
<dbReference type="AlphaFoldDB" id="A0A1W6YGP0"/>
<dbReference type="EMBL" id="CP021108">
    <property type="protein sequence ID" value="ARP80285.1"/>
    <property type="molecule type" value="Genomic_DNA"/>
</dbReference>
<dbReference type="InterPro" id="IPR025293">
    <property type="entry name" value="YfiR/HmsC-like"/>
</dbReference>
<dbReference type="RefSeq" id="WP_086063515.1">
    <property type="nucleotide sequence ID" value="NZ_CP021108.1"/>
</dbReference>
<dbReference type="OrthoDB" id="7355447at2"/>
<evidence type="ECO:0008006" key="4">
    <source>
        <dbReference type="Google" id="ProtNLM"/>
    </source>
</evidence>
<evidence type="ECO:0000313" key="3">
    <source>
        <dbReference type="Proteomes" id="UP000194151"/>
    </source>
</evidence>
<protein>
    <recommendedName>
        <fullName evidence="4">DUF4154 domain-containing protein</fullName>
    </recommendedName>
</protein>
<gene>
    <name evidence="2" type="ORF">CAL12_05190</name>
</gene>
<dbReference type="STRING" id="1416806.CAL12_05190"/>
<organism evidence="2 3">
    <name type="scientific">Bordetella genomosp. 8</name>
    <dbReference type="NCBI Taxonomy" id="1416806"/>
    <lineage>
        <taxon>Bacteria</taxon>
        <taxon>Pseudomonadati</taxon>
        <taxon>Pseudomonadota</taxon>
        <taxon>Betaproteobacteria</taxon>
        <taxon>Burkholderiales</taxon>
        <taxon>Alcaligenaceae</taxon>
        <taxon>Bordetella</taxon>
    </lineage>
</organism>
<reference evidence="2 3" key="1">
    <citation type="submission" date="2017-05" db="EMBL/GenBank/DDBJ databases">
        <title>Complete and WGS of Bordetella genogroups.</title>
        <authorList>
            <person name="Spilker T."/>
            <person name="LiPuma J."/>
        </authorList>
    </citation>
    <scope>NUCLEOTIDE SEQUENCE [LARGE SCALE GENOMIC DNA]</scope>
    <source>
        <strain evidence="2 3">AU19157</strain>
    </source>
</reference>